<evidence type="ECO:0000313" key="3">
    <source>
        <dbReference type="Proteomes" id="UP000195221"/>
    </source>
</evidence>
<protein>
    <submittedName>
        <fullName evidence="2">Uncharacterized protein</fullName>
    </submittedName>
</protein>
<dbReference type="AlphaFoldDB" id="A0A242N5I9"/>
<reference evidence="2 3" key="1">
    <citation type="submission" date="2017-03" db="EMBL/GenBank/DDBJ databases">
        <title>Genome analysis of strain PAMC 26577.</title>
        <authorList>
            <person name="Oh H.-M."/>
            <person name="Yang J.-A."/>
        </authorList>
    </citation>
    <scope>NUCLEOTIDE SEQUENCE [LARGE SCALE GENOMIC DNA]</scope>
    <source>
        <strain evidence="2 3">PAMC 26577</strain>
    </source>
</reference>
<comment type="caution">
    <text evidence="2">The sequence shown here is derived from an EMBL/GenBank/DDBJ whole genome shotgun (WGS) entry which is preliminary data.</text>
</comment>
<proteinExistence type="predicted"/>
<accession>A0A242N5I9</accession>
<dbReference type="Proteomes" id="UP000195221">
    <property type="component" value="Unassembled WGS sequence"/>
</dbReference>
<keyword evidence="1" id="KW-0472">Membrane</keyword>
<keyword evidence="1" id="KW-0812">Transmembrane</keyword>
<sequence length="47" mass="4849">MAVKRLQGVCVAPTDAPFKQLQSVAIVAMFLGLGLTSANVGNLISMS</sequence>
<organism evidence="2 3">
    <name type="scientific">Caballeronia sordidicola</name>
    <name type="common">Burkholderia sordidicola</name>
    <dbReference type="NCBI Taxonomy" id="196367"/>
    <lineage>
        <taxon>Bacteria</taxon>
        <taxon>Pseudomonadati</taxon>
        <taxon>Pseudomonadota</taxon>
        <taxon>Betaproteobacteria</taxon>
        <taxon>Burkholderiales</taxon>
        <taxon>Burkholderiaceae</taxon>
        <taxon>Caballeronia</taxon>
    </lineage>
</organism>
<gene>
    <name evidence="2" type="ORF">PAMC26577_02950</name>
</gene>
<evidence type="ECO:0000256" key="1">
    <source>
        <dbReference type="SAM" id="Phobius"/>
    </source>
</evidence>
<keyword evidence="1" id="KW-1133">Transmembrane helix</keyword>
<dbReference type="EMBL" id="NBTZ01000020">
    <property type="protein sequence ID" value="OTP78911.1"/>
    <property type="molecule type" value="Genomic_DNA"/>
</dbReference>
<name>A0A242N5I9_CABSO</name>
<evidence type="ECO:0000313" key="2">
    <source>
        <dbReference type="EMBL" id="OTP78911.1"/>
    </source>
</evidence>
<feature type="transmembrane region" description="Helical" evidence="1">
    <location>
        <begin position="24"/>
        <end position="44"/>
    </location>
</feature>